<evidence type="ECO:0000256" key="1">
    <source>
        <dbReference type="ARBA" id="ARBA00005336"/>
    </source>
</evidence>
<dbReference type="GO" id="GO:0004553">
    <property type="term" value="F:hydrolase activity, hydrolyzing O-glycosyl compounds"/>
    <property type="evidence" value="ECO:0007669"/>
    <property type="project" value="InterPro"/>
</dbReference>
<dbReference type="PROSITE" id="PS51820">
    <property type="entry name" value="PA14"/>
    <property type="match status" value="1"/>
</dbReference>
<evidence type="ECO:0000313" key="7">
    <source>
        <dbReference type="EMBL" id="RST30666.1"/>
    </source>
</evidence>
<feature type="domain" description="PA14" evidence="6">
    <location>
        <begin position="382"/>
        <end position="531"/>
    </location>
</feature>
<keyword evidence="4 5" id="KW-0326">Glycosidase</keyword>
<dbReference type="InterPro" id="IPR026891">
    <property type="entry name" value="Fn3-like"/>
</dbReference>
<dbReference type="InterPro" id="IPR036962">
    <property type="entry name" value="Glyco_hydro_3_N_sf"/>
</dbReference>
<evidence type="ECO:0000256" key="5">
    <source>
        <dbReference type="RuleBase" id="RU361161"/>
    </source>
</evidence>
<name>A0A3R9WQ40_9SPHN</name>
<reference evidence="7 8" key="1">
    <citation type="submission" date="2018-12" db="EMBL/GenBank/DDBJ databases">
        <title>Sphingomonas sp. HMF7854 Genome sequencing and assembly.</title>
        <authorList>
            <person name="Cha I."/>
            <person name="Kang H."/>
            <person name="Kim H."/>
            <person name="Kang J."/>
            <person name="Joh K."/>
        </authorList>
    </citation>
    <scope>NUCLEOTIDE SEQUENCE [LARGE SCALE GENOMIC DNA]</scope>
    <source>
        <strain evidence="7 8">HMF7854</strain>
    </source>
</reference>
<keyword evidence="3" id="KW-0119">Carbohydrate metabolism</keyword>
<dbReference type="InterPro" id="IPR001764">
    <property type="entry name" value="Glyco_hydro_3_N"/>
</dbReference>
<keyword evidence="8" id="KW-1185">Reference proteome</keyword>
<dbReference type="SMART" id="SM01217">
    <property type="entry name" value="Fn3_like"/>
    <property type="match status" value="1"/>
</dbReference>
<dbReference type="Gene3D" id="3.40.50.1700">
    <property type="entry name" value="Glycoside hydrolase family 3 C-terminal domain"/>
    <property type="match status" value="1"/>
</dbReference>
<proteinExistence type="inferred from homology"/>
<dbReference type="PANTHER" id="PTHR42715">
    <property type="entry name" value="BETA-GLUCOSIDASE"/>
    <property type="match status" value="1"/>
</dbReference>
<dbReference type="AlphaFoldDB" id="A0A3R9WQ40"/>
<evidence type="ECO:0000259" key="6">
    <source>
        <dbReference type="PROSITE" id="PS51820"/>
    </source>
</evidence>
<keyword evidence="2 5" id="KW-0378">Hydrolase</keyword>
<comment type="caution">
    <text evidence="7">The sequence shown here is derived from an EMBL/GenBank/DDBJ whole genome shotgun (WGS) entry which is preliminary data.</text>
</comment>
<sequence length="784" mass="83127">MTDPALSHAEQAALTAGAAMWETVAVPHAGVPSVRLADGPMGIASGRVDERDVALLTPCPTALGASWDVDLVRRVGALVGHEAVRMSVDLVLAPNLNLPRSPLVGRSFELFSEDPFLTGSLGVAWLQGMQSTGTGAVAKHLVCNDSETQRNSMNVRIGERPLREVYLLPFEMAAEAGAAGLLTAYNRVNGLYCAEHAPILSEIVRADWRFEGLLVSDWFGTMSSDSLAAGLSLEMPGPGRFMGDRLIDADPALVAAAASHVARTAVRWSAAKAVPIDPADAEALLVEAAAAGFTLLRNEGGLLPLVPGRERRIAVIGPNATSPCFQGGTFARIALTPYAVNPLDALRARFAGIAEVVHEPGVDPSPRLPPMNVTPARDLGDGCTRGMTIDYFADHALSGEPLASETRATNSLTWFTGMHELGAWDCDGAVRASGLFNPTRSGEHDLRVGGTGAVRLLVDGREVLCHDQQIAPGDIMGVLKAGDSEGVAVRLEAGRPVSIRVEFRYGKARAQGLWFGIREPDEPEAMLARAVAAARSADAVLLVIGETSDSGVESKDRADTAIDPPQQRLIERVCAANPRTAIIANVGHAFDTSWEEQAAAMILAWYPGQGFGPALAAVVAGDREPGGRMPVTIARRDEDYPAFDTTPNGAGNLAYDEGVRIGYRGMPHPRHALGAGFGYARFAIAAAAVAPTPEGWVVELDVENVSAHAGSEVVQVYRAEPEITLIGFAKVHLAPGERQRIAIPLARRRMMIWDGGWQLLGKRATLLVGRSAVDTPFRLDLPLA</sequence>
<protein>
    <submittedName>
        <fullName evidence="7">Beta-glucosidase</fullName>
    </submittedName>
</protein>
<dbReference type="Pfam" id="PF07691">
    <property type="entry name" value="PA14"/>
    <property type="match status" value="1"/>
</dbReference>
<dbReference type="Gene3D" id="3.20.20.300">
    <property type="entry name" value="Glycoside hydrolase, family 3, N-terminal domain"/>
    <property type="match status" value="1"/>
</dbReference>
<dbReference type="Pfam" id="PF01915">
    <property type="entry name" value="Glyco_hydro_3_C"/>
    <property type="match status" value="1"/>
</dbReference>
<dbReference type="PANTHER" id="PTHR42715:SF10">
    <property type="entry name" value="BETA-GLUCOSIDASE"/>
    <property type="match status" value="1"/>
</dbReference>
<dbReference type="GO" id="GO:0005975">
    <property type="term" value="P:carbohydrate metabolic process"/>
    <property type="evidence" value="ECO:0007669"/>
    <property type="project" value="InterPro"/>
</dbReference>
<dbReference type="RefSeq" id="WP_126718500.1">
    <property type="nucleotide sequence ID" value="NZ_RWJF01000001.1"/>
</dbReference>
<accession>A0A3R9WQ40</accession>
<dbReference type="OrthoDB" id="9781691at2"/>
<dbReference type="SUPFAM" id="SSF51445">
    <property type="entry name" value="(Trans)glycosidases"/>
    <property type="match status" value="1"/>
</dbReference>
<evidence type="ECO:0000256" key="3">
    <source>
        <dbReference type="ARBA" id="ARBA00023277"/>
    </source>
</evidence>
<dbReference type="Gene3D" id="2.60.40.10">
    <property type="entry name" value="Immunoglobulins"/>
    <property type="match status" value="1"/>
</dbReference>
<dbReference type="InterPro" id="IPR013783">
    <property type="entry name" value="Ig-like_fold"/>
</dbReference>
<dbReference type="InterPro" id="IPR050288">
    <property type="entry name" value="Cellulose_deg_GH3"/>
</dbReference>
<dbReference type="Pfam" id="PF14310">
    <property type="entry name" value="Fn3-like"/>
    <property type="match status" value="1"/>
</dbReference>
<dbReference type="InterPro" id="IPR017853">
    <property type="entry name" value="GH"/>
</dbReference>
<dbReference type="Pfam" id="PF00933">
    <property type="entry name" value="Glyco_hydro_3"/>
    <property type="match status" value="1"/>
</dbReference>
<dbReference type="PRINTS" id="PR00133">
    <property type="entry name" value="GLHYDRLASE3"/>
</dbReference>
<organism evidence="7 8">
    <name type="scientific">Sphingomonas ginkgonis</name>
    <dbReference type="NCBI Taxonomy" id="2315330"/>
    <lineage>
        <taxon>Bacteria</taxon>
        <taxon>Pseudomonadati</taxon>
        <taxon>Pseudomonadota</taxon>
        <taxon>Alphaproteobacteria</taxon>
        <taxon>Sphingomonadales</taxon>
        <taxon>Sphingomonadaceae</taxon>
        <taxon>Sphingomonas</taxon>
    </lineage>
</organism>
<dbReference type="InterPro" id="IPR037524">
    <property type="entry name" value="PA14/GLEYA"/>
</dbReference>
<evidence type="ECO:0000313" key="8">
    <source>
        <dbReference type="Proteomes" id="UP000274661"/>
    </source>
</evidence>
<comment type="similarity">
    <text evidence="1 5">Belongs to the glycosyl hydrolase 3 family.</text>
</comment>
<dbReference type="InterPro" id="IPR019800">
    <property type="entry name" value="Glyco_hydro_3_AS"/>
</dbReference>
<dbReference type="SUPFAM" id="SSF52279">
    <property type="entry name" value="Beta-D-glucan exohydrolase, C-terminal domain"/>
    <property type="match status" value="1"/>
</dbReference>
<dbReference type="PROSITE" id="PS00775">
    <property type="entry name" value="GLYCOSYL_HYDROL_F3"/>
    <property type="match status" value="1"/>
</dbReference>
<dbReference type="InterPro" id="IPR036881">
    <property type="entry name" value="Glyco_hydro_3_C_sf"/>
</dbReference>
<dbReference type="Gene3D" id="2.60.120.260">
    <property type="entry name" value="Galactose-binding domain-like"/>
    <property type="match status" value="1"/>
</dbReference>
<evidence type="ECO:0000256" key="4">
    <source>
        <dbReference type="ARBA" id="ARBA00023295"/>
    </source>
</evidence>
<dbReference type="Proteomes" id="UP000274661">
    <property type="component" value="Unassembled WGS sequence"/>
</dbReference>
<dbReference type="InterPro" id="IPR011658">
    <property type="entry name" value="PA14_dom"/>
</dbReference>
<dbReference type="InterPro" id="IPR002772">
    <property type="entry name" value="Glyco_hydro_3_C"/>
</dbReference>
<dbReference type="EMBL" id="RWJF01000001">
    <property type="protein sequence ID" value="RST30666.1"/>
    <property type="molecule type" value="Genomic_DNA"/>
</dbReference>
<gene>
    <name evidence="7" type="ORF">HMF7854_07345</name>
</gene>
<evidence type="ECO:0000256" key="2">
    <source>
        <dbReference type="ARBA" id="ARBA00022801"/>
    </source>
</evidence>